<gene>
    <name evidence="1" type="ORF">D5086_011033</name>
</gene>
<sequence length="99" mass="10959">MLIRNSNPGWLPRFHARISNGYYYLLELGDVLDTCKGNQSAFPRKKGHYGVISECPVDDASQHLGQEIHLGMAIRQAEALDEPSTPSICTCIGSLFSHN</sequence>
<comment type="caution">
    <text evidence="1">The sequence shown here is derived from an EMBL/GenBank/DDBJ whole genome shotgun (WGS) entry which is preliminary data.</text>
</comment>
<reference evidence="1 2" key="1">
    <citation type="journal article" date="2024" name="Plant Biotechnol. J.">
        <title>Genome and CRISPR/Cas9 system of a widespread forest tree (Populus alba) in the world.</title>
        <authorList>
            <person name="Liu Y.J."/>
            <person name="Jiang P.F."/>
            <person name="Han X.M."/>
            <person name="Li X.Y."/>
            <person name="Wang H.M."/>
            <person name="Wang Y.J."/>
            <person name="Wang X.X."/>
            <person name="Zeng Q.Y."/>
        </authorList>
    </citation>
    <scope>NUCLEOTIDE SEQUENCE [LARGE SCALE GENOMIC DNA]</scope>
    <source>
        <strain evidence="2">cv. PAL-ZL1</strain>
    </source>
</reference>
<organism evidence="1 2">
    <name type="scientific">Populus alba</name>
    <name type="common">White poplar</name>
    <dbReference type="NCBI Taxonomy" id="43335"/>
    <lineage>
        <taxon>Eukaryota</taxon>
        <taxon>Viridiplantae</taxon>
        <taxon>Streptophyta</taxon>
        <taxon>Embryophyta</taxon>
        <taxon>Tracheophyta</taxon>
        <taxon>Spermatophyta</taxon>
        <taxon>Magnoliopsida</taxon>
        <taxon>eudicotyledons</taxon>
        <taxon>Gunneridae</taxon>
        <taxon>Pentapetalae</taxon>
        <taxon>rosids</taxon>
        <taxon>fabids</taxon>
        <taxon>Malpighiales</taxon>
        <taxon>Salicaceae</taxon>
        <taxon>Saliceae</taxon>
        <taxon>Populus</taxon>
    </lineage>
</organism>
<keyword evidence="2" id="KW-1185">Reference proteome</keyword>
<accession>A0ACC4CBD9</accession>
<dbReference type="Proteomes" id="UP000309997">
    <property type="component" value="Unassembled WGS sequence"/>
</dbReference>
<proteinExistence type="predicted"/>
<evidence type="ECO:0000313" key="1">
    <source>
        <dbReference type="EMBL" id="KAL3592393.1"/>
    </source>
</evidence>
<dbReference type="EMBL" id="RCHU02000005">
    <property type="protein sequence ID" value="KAL3592393.1"/>
    <property type="molecule type" value="Genomic_DNA"/>
</dbReference>
<evidence type="ECO:0000313" key="2">
    <source>
        <dbReference type="Proteomes" id="UP000309997"/>
    </source>
</evidence>
<name>A0ACC4CBD9_POPAL</name>
<protein>
    <submittedName>
        <fullName evidence="1">Uncharacterized protein</fullName>
    </submittedName>
</protein>